<organism evidence="2 3">
    <name type="scientific">Lates japonicus</name>
    <name type="common">Japanese lates</name>
    <dbReference type="NCBI Taxonomy" id="270547"/>
    <lineage>
        <taxon>Eukaryota</taxon>
        <taxon>Metazoa</taxon>
        <taxon>Chordata</taxon>
        <taxon>Craniata</taxon>
        <taxon>Vertebrata</taxon>
        <taxon>Euteleostomi</taxon>
        <taxon>Actinopterygii</taxon>
        <taxon>Neopterygii</taxon>
        <taxon>Teleostei</taxon>
        <taxon>Neoteleostei</taxon>
        <taxon>Acanthomorphata</taxon>
        <taxon>Carangaria</taxon>
        <taxon>Carangaria incertae sedis</taxon>
        <taxon>Centropomidae</taxon>
        <taxon>Lates</taxon>
    </lineage>
</organism>
<dbReference type="EMBL" id="BRZM01002776">
    <property type="protein sequence ID" value="GLD75210.1"/>
    <property type="molecule type" value="Genomic_DNA"/>
</dbReference>
<evidence type="ECO:0000313" key="3">
    <source>
        <dbReference type="Proteomes" id="UP001279410"/>
    </source>
</evidence>
<proteinExistence type="predicted"/>
<feature type="region of interest" description="Disordered" evidence="1">
    <location>
        <begin position="48"/>
        <end position="90"/>
    </location>
</feature>
<comment type="caution">
    <text evidence="2">The sequence shown here is derived from an EMBL/GenBank/DDBJ whole genome shotgun (WGS) entry which is preliminary data.</text>
</comment>
<feature type="compositionally biased region" description="Basic and acidic residues" evidence="1">
    <location>
        <begin position="16"/>
        <end position="29"/>
    </location>
</feature>
<name>A0AAD3RP71_LATJO</name>
<sequence>MKGEVSLEPLTSYVKTNERHQRGDNSLKGAEKLGPLCASAVEQMDQVSNRSGVGSDDITDETTSLVDVRWSSDEEVTTVSPPAGHPPPGTPSLSENWLLFLQQCARGTKICPNAQKYLTLRLRRYRNCLRRLRQTKEFSELPPDCEGPGGDETREVMTLLRLPVVEHAFRGFTPQGKTCLLSAHRAQPTRMTLATLAPAGAQFCPLLDRLRQNGFQTPRFLTSTPMNA</sequence>
<keyword evidence="3" id="KW-1185">Reference proteome</keyword>
<dbReference type="Proteomes" id="UP001279410">
    <property type="component" value="Unassembled WGS sequence"/>
</dbReference>
<reference evidence="2" key="1">
    <citation type="submission" date="2022-08" db="EMBL/GenBank/DDBJ databases">
        <title>Genome sequencing of akame (Lates japonicus).</title>
        <authorList>
            <person name="Hashiguchi Y."/>
            <person name="Takahashi H."/>
        </authorList>
    </citation>
    <scope>NUCLEOTIDE SEQUENCE</scope>
    <source>
        <strain evidence="2">Kochi</strain>
    </source>
</reference>
<feature type="region of interest" description="Disordered" evidence="1">
    <location>
        <begin position="1"/>
        <end position="29"/>
    </location>
</feature>
<evidence type="ECO:0000313" key="2">
    <source>
        <dbReference type="EMBL" id="GLD75210.1"/>
    </source>
</evidence>
<evidence type="ECO:0000256" key="1">
    <source>
        <dbReference type="SAM" id="MobiDB-lite"/>
    </source>
</evidence>
<protein>
    <submittedName>
        <fullName evidence="2">Protein Aster-C</fullName>
    </submittedName>
</protein>
<gene>
    <name evidence="2" type="ORF">AKAME5_002654300</name>
</gene>
<dbReference type="AlphaFoldDB" id="A0AAD3RP71"/>
<accession>A0AAD3RP71</accession>